<dbReference type="PANTHER" id="PTHR45339:SF1">
    <property type="entry name" value="HYBRID SIGNAL TRANSDUCTION HISTIDINE KINASE J"/>
    <property type="match status" value="1"/>
</dbReference>
<dbReference type="GO" id="GO:0005886">
    <property type="term" value="C:plasma membrane"/>
    <property type="evidence" value="ECO:0007669"/>
    <property type="project" value="UniProtKB-SubCell"/>
</dbReference>
<dbReference type="Gene3D" id="3.40.50.2300">
    <property type="match status" value="2"/>
</dbReference>
<gene>
    <name evidence="24" type="ORF">BLE401_02795</name>
</gene>
<feature type="modified residue" description="Phosphohistidine" evidence="16">
    <location>
        <position position="1793"/>
    </location>
</feature>
<dbReference type="CDD" id="cd00130">
    <property type="entry name" value="PAS"/>
    <property type="match status" value="3"/>
</dbReference>
<dbReference type="InterPro" id="IPR004358">
    <property type="entry name" value="Sig_transdc_His_kin-like_C"/>
</dbReference>
<keyword evidence="4" id="KW-1003">Cell membrane</keyword>
<evidence type="ECO:0000256" key="15">
    <source>
        <dbReference type="ARBA" id="ARBA00068150"/>
    </source>
</evidence>
<dbReference type="SMART" id="SM00388">
    <property type="entry name" value="HisKA"/>
    <property type="match status" value="1"/>
</dbReference>
<feature type="domain" description="PAS" evidence="21">
    <location>
        <begin position="266"/>
        <end position="303"/>
    </location>
</feature>
<keyword evidence="7" id="KW-0812">Transmembrane</keyword>
<feature type="domain" description="PAS" evidence="21">
    <location>
        <begin position="399"/>
        <end position="469"/>
    </location>
</feature>
<feature type="domain" description="PAS" evidence="21">
    <location>
        <begin position="961"/>
        <end position="1008"/>
    </location>
</feature>
<dbReference type="InterPro" id="IPR036097">
    <property type="entry name" value="HisK_dim/P_sf"/>
</dbReference>
<dbReference type="InterPro" id="IPR003661">
    <property type="entry name" value="HisK_dim/P_dom"/>
</dbReference>
<dbReference type="CDD" id="cd17546">
    <property type="entry name" value="REC_hyHK_CKI1_RcsC-like"/>
    <property type="match status" value="1"/>
</dbReference>
<feature type="modified residue" description="4-aspartylphosphate" evidence="17">
    <location>
        <position position="1633"/>
    </location>
</feature>
<evidence type="ECO:0000256" key="12">
    <source>
        <dbReference type="ARBA" id="ARBA00023012"/>
    </source>
</evidence>
<dbReference type="PROSITE" id="PS50112">
    <property type="entry name" value="PAS"/>
    <property type="match status" value="5"/>
</dbReference>
<evidence type="ECO:0000256" key="17">
    <source>
        <dbReference type="PROSITE-ProRule" id="PRU00169"/>
    </source>
</evidence>
<evidence type="ECO:0000256" key="16">
    <source>
        <dbReference type="PROSITE-ProRule" id="PRU00110"/>
    </source>
</evidence>
<reference evidence="25" key="1">
    <citation type="submission" date="2016-12" db="EMBL/GenBank/DDBJ databases">
        <title>Complete Genome Sequence of Beggiatoa leptomitiformis D-401.</title>
        <authorList>
            <person name="Fomenkov A."/>
            <person name="Vincze T."/>
            <person name="Grabovich M."/>
            <person name="Anton B.P."/>
            <person name="Dubinina G."/>
            <person name="Orlova M."/>
            <person name="Belousova E."/>
            <person name="Roberts R.J."/>
        </authorList>
    </citation>
    <scope>NUCLEOTIDE SEQUENCE [LARGE SCALE GENOMIC DNA]</scope>
    <source>
        <strain evidence="25">D-401</strain>
    </source>
</reference>
<dbReference type="Gene3D" id="3.30.450.20">
    <property type="entry name" value="PAS domain"/>
    <property type="match status" value="8"/>
</dbReference>
<evidence type="ECO:0000256" key="11">
    <source>
        <dbReference type="ARBA" id="ARBA00022989"/>
    </source>
</evidence>
<proteinExistence type="predicted"/>
<evidence type="ECO:0000256" key="7">
    <source>
        <dbReference type="ARBA" id="ARBA00022692"/>
    </source>
</evidence>
<dbReference type="Pfam" id="PF08447">
    <property type="entry name" value="PAS_3"/>
    <property type="match status" value="2"/>
</dbReference>
<evidence type="ECO:0000256" key="13">
    <source>
        <dbReference type="ARBA" id="ARBA00023136"/>
    </source>
</evidence>
<dbReference type="SMART" id="SM00086">
    <property type="entry name" value="PAC"/>
    <property type="match status" value="7"/>
</dbReference>
<dbReference type="InterPro" id="IPR036890">
    <property type="entry name" value="HATPase_C_sf"/>
</dbReference>
<evidence type="ECO:0000259" key="21">
    <source>
        <dbReference type="PROSITE" id="PS50112"/>
    </source>
</evidence>
<dbReference type="InterPro" id="IPR013655">
    <property type="entry name" value="PAS_fold_3"/>
</dbReference>
<dbReference type="Pfam" id="PF02518">
    <property type="entry name" value="HATPase_c"/>
    <property type="match status" value="1"/>
</dbReference>
<dbReference type="FunFam" id="1.10.287.130:FF:000002">
    <property type="entry name" value="Two-component osmosensing histidine kinase"/>
    <property type="match status" value="1"/>
</dbReference>
<dbReference type="SMART" id="SM00073">
    <property type="entry name" value="HPT"/>
    <property type="match status" value="1"/>
</dbReference>
<dbReference type="SUPFAM" id="SSF47226">
    <property type="entry name" value="Histidine-containing phosphotransfer domain, HPT domain"/>
    <property type="match status" value="1"/>
</dbReference>
<dbReference type="Gene3D" id="3.30.565.10">
    <property type="entry name" value="Histidine kinase-like ATPase, C-terminal domain"/>
    <property type="match status" value="1"/>
</dbReference>
<evidence type="ECO:0000256" key="14">
    <source>
        <dbReference type="ARBA" id="ARBA00064003"/>
    </source>
</evidence>
<dbReference type="InterPro" id="IPR036641">
    <property type="entry name" value="HPT_dom_sf"/>
</dbReference>
<feature type="domain" description="PAC" evidence="22">
    <location>
        <begin position="478"/>
        <end position="530"/>
    </location>
</feature>
<evidence type="ECO:0000256" key="2">
    <source>
        <dbReference type="ARBA" id="ARBA00004651"/>
    </source>
</evidence>
<dbReference type="Pfam" id="PF01627">
    <property type="entry name" value="Hpt"/>
    <property type="match status" value="1"/>
</dbReference>
<keyword evidence="10" id="KW-0067">ATP-binding</keyword>
<evidence type="ECO:0000256" key="5">
    <source>
        <dbReference type="ARBA" id="ARBA00022553"/>
    </source>
</evidence>
<dbReference type="GO" id="GO:0000155">
    <property type="term" value="F:phosphorelay sensor kinase activity"/>
    <property type="evidence" value="ECO:0007669"/>
    <property type="project" value="InterPro"/>
</dbReference>
<dbReference type="SUPFAM" id="SSF47384">
    <property type="entry name" value="Homodimeric domain of signal transducing histidine kinase"/>
    <property type="match status" value="1"/>
</dbReference>
<evidence type="ECO:0000256" key="10">
    <source>
        <dbReference type="ARBA" id="ARBA00022840"/>
    </source>
</evidence>
<organism evidence="24 25">
    <name type="scientific">Beggiatoa leptomitoformis</name>
    <dbReference type="NCBI Taxonomy" id="288004"/>
    <lineage>
        <taxon>Bacteria</taxon>
        <taxon>Pseudomonadati</taxon>
        <taxon>Pseudomonadota</taxon>
        <taxon>Gammaproteobacteria</taxon>
        <taxon>Thiotrichales</taxon>
        <taxon>Thiotrichaceae</taxon>
        <taxon>Beggiatoa</taxon>
    </lineage>
</organism>
<dbReference type="Proteomes" id="UP000234271">
    <property type="component" value="Chromosome"/>
</dbReference>
<dbReference type="Gene3D" id="1.20.120.160">
    <property type="entry name" value="HPT domain"/>
    <property type="match status" value="1"/>
</dbReference>
<dbReference type="OrthoDB" id="9792854at2"/>
<evidence type="ECO:0000256" key="9">
    <source>
        <dbReference type="ARBA" id="ARBA00022777"/>
    </source>
</evidence>
<dbReference type="CDD" id="cd00088">
    <property type="entry name" value="HPT"/>
    <property type="match status" value="1"/>
</dbReference>
<keyword evidence="9" id="KW-0418">Kinase</keyword>
<feature type="domain" description="PAS" evidence="21">
    <location>
        <begin position="656"/>
        <end position="728"/>
    </location>
</feature>
<dbReference type="CDD" id="cd00082">
    <property type="entry name" value="HisKA"/>
    <property type="match status" value="1"/>
</dbReference>
<sequence length="1852" mass="211763">MGVIPTCATMKTYTQLSHLSWGTLCFVDFNGRLKQLSPACTQQLQQFIPLKHKKSLMNVSCWTFIHKADQSAMRHALQQLQDNQLASFETRSLDVTGHWRWLLWQAQPSPTEQGFYAQLTDISAYKTVAPLELPHINDDAPDITMVFDAVPTIICYKDKYNRIVRANHALANTLNMPLSAIEGCYYDKLVSQQEAQQAYADDIEIIQTRRAKLGVIESLTIAGKTHWLHTDKIPYFNQQQEVVGTLIVATDITEYQQVNQSVLGAVEKKYRVLFEQSPFGIFHSTINGQLLDANPALAQIFGYDSPHSMKTHIQHIGKQLSIYPEQSQQIIDFIKDASQTIEQRMHCLEIHLYRHDRTHLTVNMYLSVVRDATGVPRYLEGFIEDITKKKQAEIQLQDSEARYRLLAENVTDLLSKHTASGIFLYLSPACMPLLGYREDELLGRNAYDFIHPDDKNQVQQTHARLFRRKTNQAQISSQMVTFRVRKKSGDYIWFESNNRLLRFANGLVKEIISISRDVTARKLAEQEAAHAYQMLLQVLNGLMALVYVADLENYNILYINQFGRELFGDIAGKVCWQVLCHQPPENAPCHFCRKNMQHNDPIINDMYLWEHYDLQTKQWYSVNNRGIEWIDGRTVRLVIAYNITAQKQTETALRISQERYSLAVSAGKTGVWDWNIRNNNLYLDDNLKALLGYTPEELPSRIDAWMALDHPDDVQGVLAVSEEYLKGQRDSYEFEHRMQHKNGHYRWMLTRGTLVESGHNKRMIGTSTDITERKLAEESAQEQTRLLNGLAMVSHFLLTIPEYYEGIKTVLNILGQVMNVDRAYIFENFTDDYSAETLTRQRFVWLNDDFKRHCYIPQRRCFSYTQDLNGWYTSLSENHPIKGSVNQLSPLLQELFKASQIQTIFIIPIQSEGRLWGFIGVDSRQAHREWSEYESFFIQTVGNSIRSAIVRYQIKQSLEASEKKFRSLFESNQDAIFIIDKQGLTCFVNPAAERLYKVPKGHLLGKQLGLPTEADLNTDVILIDYEENYHTVELQSVQIEWEGEQGLMLTLRDLTERKLAERKILEGETRLTTVINNLPVILFAMDMYGRYTLLRGKGLDILGLKDDALLGTSCFDSLKNPHLLQDVRHALSGLAFNSETHLRGRVFEVRYSPQFDSFGKQQGIIGVATDITELKQVEKALREAKEAAEAANRSKSEFLATMSHEIRTPMNGVIGMTQLLLNTKLTAKQRHYIEIIRSSGDGLLTVINDILDFSKIEAGKLTLELIECDVRGLIDEMMKLFAAPAQHKGVELLYQLPPNFPSRLRCDPVRLRQILNNLVGNAIKFTEEGHVLLRLHCLEETINSMQLHIDVVDTGIGISPLVRNNLFQPFSQGESSTTRRYGGTGLGLVITRRLIEMMNGTMGICDTDTVKGSHFWVNLPLTKIPSPPELPPKTELLTGLRVLVVEDNLVHQTILQTELQYWQIQTTIVNNPIVAFEALIQGMEKQTPYHLILLDETLQQGESLLFLKSVRNDRRFHKLPIILMATVQYELQSTISERLAVALTKPIRQIELLSTLLSAVVPCHTPPASLPSTKTISLSQQSYRLLLAEDNIINQEVALSMLSQFGCQVHIVNNGHEALQALEKETVDLILMDCHMPVMDGFEASLRIRERERRLGLPPVPIIALTANAMQGDRERCLSAGMNDYLSKPVMFQQLQDMLNVWLQPAQQPIINSLAGVDTQSLAQSQKNSPFNLVYTKELVPIDNNLIDYMREHSQRNINWLLDLFIKELPNYLDELEQAVILENSETIFLVAHKLKGASANMGAYPLASLCRSMEEYGRTQEFKQAVEYMELMRYECQRVIQALEQEKARHS</sequence>
<dbReference type="KEGG" id="blep:AL038_03235"/>
<dbReference type="SMART" id="SM00387">
    <property type="entry name" value="HATPase_c"/>
    <property type="match status" value="1"/>
</dbReference>
<dbReference type="SUPFAM" id="SSF55781">
    <property type="entry name" value="GAF domain-like"/>
    <property type="match status" value="1"/>
</dbReference>
<evidence type="ECO:0000313" key="24">
    <source>
        <dbReference type="EMBL" id="AUI67727.1"/>
    </source>
</evidence>
<dbReference type="PROSITE" id="PS50113">
    <property type="entry name" value="PAC"/>
    <property type="match status" value="5"/>
</dbReference>
<dbReference type="InterPro" id="IPR000700">
    <property type="entry name" value="PAS-assoc_C"/>
</dbReference>
<evidence type="ECO:0000256" key="1">
    <source>
        <dbReference type="ARBA" id="ARBA00000085"/>
    </source>
</evidence>
<dbReference type="SUPFAM" id="SSF55785">
    <property type="entry name" value="PYP-like sensor domain (PAS domain)"/>
    <property type="match status" value="8"/>
</dbReference>
<dbReference type="Pfam" id="PF08448">
    <property type="entry name" value="PAS_4"/>
    <property type="match status" value="2"/>
</dbReference>
<feature type="domain" description="PAC" evidence="22">
    <location>
        <begin position="1132"/>
        <end position="1183"/>
    </location>
</feature>
<protein>
    <recommendedName>
        <fullName evidence="15">Sensory/regulatory protein RpfC</fullName>
        <ecNumber evidence="3">2.7.13.3</ecNumber>
    </recommendedName>
</protein>
<keyword evidence="8" id="KW-0547">Nucleotide-binding</keyword>
<dbReference type="SMART" id="SM00448">
    <property type="entry name" value="REC"/>
    <property type="match status" value="2"/>
</dbReference>
<feature type="domain" description="HPt" evidence="23">
    <location>
        <begin position="1754"/>
        <end position="1850"/>
    </location>
</feature>
<keyword evidence="6" id="KW-0808">Transferase</keyword>
<keyword evidence="11" id="KW-1133">Transmembrane helix</keyword>
<dbReference type="Pfam" id="PF13188">
    <property type="entry name" value="PAS_8"/>
    <property type="match status" value="3"/>
</dbReference>
<comment type="catalytic activity">
    <reaction evidence="1">
        <text>ATP + protein L-histidine = ADP + protein N-phospho-L-histidine.</text>
        <dbReference type="EC" id="2.7.13.3"/>
    </reaction>
</comment>
<dbReference type="RefSeq" id="WP_062148956.1">
    <property type="nucleotide sequence ID" value="NZ_CP012373.2"/>
</dbReference>
<dbReference type="PANTHER" id="PTHR45339">
    <property type="entry name" value="HYBRID SIGNAL TRANSDUCTION HISTIDINE KINASE J"/>
    <property type="match status" value="1"/>
</dbReference>
<accession>A0A2N9YB71</accession>
<evidence type="ECO:0000256" key="3">
    <source>
        <dbReference type="ARBA" id="ARBA00012438"/>
    </source>
</evidence>
<dbReference type="SUPFAM" id="SSF52172">
    <property type="entry name" value="CheY-like"/>
    <property type="match status" value="2"/>
</dbReference>
<dbReference type="Pfam" id="PF00072">
    <property type="entry name" value="Response_reg"/>
    <property type="match status" value="1"/>
</dbReference>
<evidence type="ECO:0000256" key="8">
    <source>
        <dbReference type="ARBA" id="ARBA00022741"/>
    </source>
</evidence>
<dbReference type="GO" id="GO:0005524">
    <property type="term" value="F:ATP binding"/>
    <property type="evidence" value="ECO:0007669"/>
    <property type="project" value="UniProtKB-KW"/>
</dbReference>
<dbReference type="EMBL" id="CP018889">
    <property type="protein sequence ID" value="AUI67727.1"/>
    <property type="molecule type" value="Genomic_DNA"/>
</dbReference>
<comment type="subcellular location">
    <subcellularLocation>
        <location evidence="2">Cell membrane</location>
        <topology evidence="2">Multi-pass membrane protein</topology>
    </subcellularLocation>
</comment>
<evidence type="ECO:0000259" key="23">
    <source>
        <dbReference type="PROSITE" id="PS50894"/>
    </source>
</evidence>
<dbReference type="EC" id="2.7.13.3" evidence="3"/>
<dbReference type="SMART" id="SM00091">
    <property type="entry name" value="PAS"/>
    <property type="match status" value="8"/>
</dbReference>
<dbReference type="InterPro" id="IPR005467">
    <property type="entry name" value="His_kinase_dom"/>
</dbReference>
<dbReference type="CDD" id="cd00156">
    <property type="entry name" value="REC"/>
    <property type="match status" value="1"/>
</dbReference>
<evidence type="ECO:0000259" key="20">
    <source>
        <dbReference type="PROSITE" id="PS50110"/>
    </source>
</evidence>
<dbReference type="InterPro" id="IPR035965">
    <property type="entry name" value="PAS-like_dom_sf"/>
</dbReference>
<dbReference type="InterPro" id="IPR029016">
    <property type="entry name" value="GAF-like_dom_sf"/>
</dbReference>
<dbReference type="PRINTS" id="PR00344">
    <property type="entry name" value="BCTRLSENSOR"/>
</dbReference>
<dbReference type="NCBIfam" id="TIGR00229">
    <property type="entry name" value="sensory_box"/>
    <property type="match status" value="5"/>
</dbReference>
<dbReference type="SMART" id="SM00065">
    <property type="entry name" value="GAF"/>
    <property type="match status" value="1"/>
</dbReference>
<comment type="subunit">
    <text evidence="14">At low DSF concentrations, interacts with RpfF.</text>
</comment>
<evidence type="ECO:0000259" key="22">
    <source>
        <dbReference type="PROSITE" id="PS50113"/>
    </source>
</evidence>
<dbReference type="InterPro" id="IPR001610">
    <property type="entry name" value="PAC"/>
</dbReference>
<feature type="domain" description="PAC" evidence="22">
    <location>
        <begin position="732"/>
        <end position="782"/>
    </location>
</feature>
<dbReference type="InterPro" id="IPR000014">
    <property type="entry name" value="PAS"/>
</dbReference>
<dbReference type="CDD" id="cd16922">
    <property type="entry name" value="HATPase_EvgS-ArcB-TorS-like"/>
    <property type="match status" value="1"/>
</dbReference>
<dbReference type="InterPro" id="IPR003018">
    <property type="entry name" value="GAF"/>
</dbReference>
<dbReference type="STRING" id="288004.AL038_03235"/>
<dbReference type="Gene3D" id="1.10.287.130">
    <property type="match status" value="1"/>
</dbReference>
<dbReference type="SUPFAM" id="SSF55874">
    <property type="entry name" value="ATPase domain of HSP90 chaperone/DNA topoisomerase II/histidine kinase"/>
    <property type="match status" value="1"/>
</dbReference>
<name>A0A2N9YB71_9GAMM</name>
<feature type="domain" description="PAC" evidence="22">
    <location>
        <begin position="346"/>
        <end position="398"/>
    </location>
</feature>
<dbReference type="Pfam" id="PF01590">
    <property type="entry name" value="GAF"/>
    <property type="match status" value="1"/>
</dbReference>
<dbReference type="InterPro" id="IPR003594">
    <property type="entry name" value="HATPase_dom"/>
</dbReference>
<dbReference type="InterPro" id="IPR001789">
    <property type="entry name" value="Sig_transdc_resp-reg_receiver"/>
</dbReference>
<feature type="domain" description="Response regulatory" evidence="20">
    <location>
        <begin position="1584"/>
        <end position="1703"/>
    </location>
</feature>
<dbReference type="PROSITE" id="PS50894">
    <property type="entry name" value="HPT"/>
    <property type="match status" value="1"/>
</dbReference>
<keyword evidence="12" id="KW-0902">Two-component regulatory system</keyword>
<keyword evidence="5 17" id="KW-0597">Phosphoprotein</keyword>
<dbReference type="InterPro" id="IPR011006">
    <property type="entry name" value="CheY-like_superfamily"/>
</dbReference>
<dbReference type="InterPro" id="IPR008207">
    <property type="entry name" value="Sig_transdc_His_kin_Hpt_dom"/>
</dbReference>
<feature type="domain" description="PAC" evidence="22">
    <location>
        <begin position="209"/>
        <end position="264"/>
    </location>
</feature>
<evidence type="ECO:0000256" key="18">
    <source>
        <dbReference type="SAM" id="Coils"/>
    </source>
</evidence>
<dbReference type="Pfam" id="PF00512">
    <property type="entry name" value="HisKA"/>
    <property type="match status" value="1"/>
</dbReference>
<feature type="domain" description="Histidine kinase" evidence="19">
    <location>
        <begin position="1201"/>
        <end position="1423"/>
    </location>
</feature>
<feature type="domain" description="Response regulatory" evidence="20">
    <location>
        <begin position="1441"/>
        <end position="1560"/>
    </location>
</feature>
<keyword evidence="25" id="KW-1185">Reference proteome</keyword>
<evidence type="ECO:0000256" key="4">
    <source>
        <dbReference type="ARBA" id="ARBA00022475"/>
    </source>
</evidence>
<evidence type="ECO:0000313" key="25">
    <source>
        <dbReference type="Proteomes" id="UP000234271"/>
    </source>
</evidence>
<keyword evidence="13" id="KW-0472">Membrane</keyword>
<dbReference type="Gene3D" id="3.30.450.40">
    <property type="match status" value="1"/>
</dbReference>
<dbReference type="InterPro" id="IPR013656">
    <property type="entry name" value="PAS_4"/>
</dbReference>
<feature type="domain" description="PAS" evidence="21">
    <location>
        <begin position="1067"/>
        <end position="1138"/>
    </location>
</feature>
<keyword evidence="18" id="KW-0175">Coiled coil</keyword>
<dbReference type="FunFam" id="3.30.565.10:FF:000010">
    <property type="entry name" value="Sensor histidine kinase RcsC"/>
    <property type="match status" value="1"/>
</dbReference>
<dbReference type="PROSITE" id="PS50109">
    <property type="entry name" value="HIS_KIN"/>
    <property type="match status" value="1"/>
</dbReference>
<evidence type="ECO:0000256" key="6">
    <source>
        <dbReference type="ARBA" id="ARBA00022679"/>
    </source>
</evidence>
<feature type="modified residue" description="4-aspartylphosphate" evidence="17">
    <location>
        <position position="1495"/>
    </location>
</feature>
<dbReference type="PROSITE" id="PS50110">
    <property type="entry name" value="RESPONSE_REGULATORY"/>
    <property type="match status" value="2"/>
</dbReference>
<evidence type="ECO:0000259" key="19">
    <source>
        <dbReference type="PROSITE" id="PS50109"/>
    </source>
</evidence>
<feature type="coiled-coil region" evidence="18">
    <location>
        <begin position="1167"/>
        <end position="1197"/>
    </location>
</feature>